<keyword evidence="7" id="KW-1185">Reference proteome</keyword>
<dbReference type="PANTHER" id="PTHR43161">
    <property type="entry name" value="SORBITOL DEHYDROGENASE"/>
    <property type="match status" value="1"/>
</dbReference>
<evidence type="ECO:0000256" key="2">
    <source>
        <dbReference type="ARBA" id="ARBA00008072"/>
    </source>
</evidence>
<keyword evidence="4" id="KW-0862">Zinc</keyword>
<evidence type="ECO:0000256" key="1">
    <source>
        <dbReference type="ARBA" id="ARBA00001947"/>
    </source>
</evidence>
<gene>
    <name evidence="6" type="ORF">BJX63DRAFT_422019</name>
</gene>
<comment type="similarity">
    <text evidence="2">Belongs to the zinc-containing alcohol dehydrogenase family.</text>
</comment>
<accession>A0ABR4HB02</accession>
<comment type="caution">
    <text evidence="6">The sequence shown here is derived from an EMBL/GenBank/DDBJ whole genome shotgun (WGS) entry which is preliminary data.</text>
</comment>
<dbReference type="SUPFAM" id="SSF51735">
    <property type="entry name" value="NAD(P)-binding Rossmann-fold domains"/>
    <property type="match status" value="1"/>
</dbReference>
<dbReference type="PANTHER" id="PTHR43161:SF9">
    <property type="entry name" value="SORBITOL DEHYDROGENASE"/>
    <property type="match status" value="1"/>
</dbReference>
<dbReference type="Proteomes" id="UP001610334">
    <property type="component" value="Unassembled WGS sequence"/>
</dbReference>
<keyword evidence="3" id="KW-0479">Metal-binding</keyword>
<proteinExistence type="inferred from homology"/>
<evidence type="ECO:0000313" key="6">
    <source>
        <dbReference type="EMBL" id="KAL2811933.1"/>
    </source>
</evidence>
<name>A0ABR4HB02_9EURO</name>
<protein>
    <submittedName>
        <fullName evidence="6">Uncharacterized protein</fullName>
    </submittedName>
</protein>
<dbReference type="InterPro" id="IPR036291">
    <property type="entry name" value="NAD(P)-bd_dom_sf"/>
</dbReference>
<dbReference type="EMBL" id="JBFXLT010000052">
    <property type="protein sequence ID" value="KAL2811933.1"/>
    <property type="molecule type" value="Genomic_DNA"/>
</dbReference>
<evidence type="ECO:0000256" key="5">
    <source>
        <dbReference type="ARBA" id="ARBA00023002"/>
    </source>
</evidence>
<sequence>MNTEEAAMDEPVALRAHQTFLVLGCGPIGVLHTEKDAEILKEQFDMGDGFDIILECSGAESCMGMGNETITFAITVVCVRGLVIKGSIQYLPGCHLVAIDILSRGMIDIKRPITNRYNFEEPEGAFTLIKTGRQNIFKVMIAVVRDKD</sequence>
<dbReference type="Gene3D" id="3.40.50.720">
    <property type="entry name" value="NAD(P)-binding Rossmann-like Domain"/>
    <property type="match status" value="1"/>
</dbReference>
<evidence type="ECO:0000313" key="7">
    <source>
        <dbReference type="Proteomes" id="UP001610334"/>
    </source>
</evidence>
<dbReference type="Gene3D" id="3.90.180.10">
    <property type="entry name" value="Medium-chain alcohol dehydrogenases, catalytic domain"/>
    <property type="match status" value="1"/>
</dbReference>
<keyword evidence="5" id="KW-0560">Oxidoreductase</keyword>
<evidence type="ECO:0000256" key="4">
    <source>
        <dbReference type="ARBA" id="ARBA00022833"/>
    </source>
</evidence>
<evidence type="ECO:0000256" key="3">
    <source>
        <dbReference type="ARBA" id="ARBA00022723"/>
    </source>
</evidence>
<reference evidence="6 7" key="1">
    <citation type="submission" date="2024-07" db="EMBL/GenBank/DDBJ databases">
        <title>Section-level genome sequencing and comparative genomics of Aspergillus sections Usti and Cavernicolus.</title>
        <authorList>
            <consortium name="Lawrence Berkeley National Laboratory"/>
            <person name="Nybo J.L."/>
            <person name="Vesth T.C."/>
            <person name="Theobald S."/>
            <person name="Frisvad J.C."/>
            <person name="Larsen T.O."/>
            <person name="Kjaerboelling I."/>
            <person name="Rothschild-Mancinelli K."/>
            <person name="Lyhne E.K."/>
            <person name="Kogle M.E."/>
            <person name="Barry K."/>
            <person name="Clum A."/>
            <person name="Na H."/>
            <person name="Ledsgaard L."/>
            <person name="Lin J."/>
            <person name="Lipzen A."/>
            <person name="Kuo A."/>
            <person name="Riley R."/>
            <person name="Mondo S."/>
            <person name="Labutti K."/>
            <person name="Haridas S."/>
            <person name="Pangalinan J."/>
            <person name="Salamov A.A."/>
            <person name="Simmons B.A."/>
            <person name="Magnuson J.K."/>
            <person name="Chen J."/>
            <person name="Drula E."/>
            <person name="Henrissat B."/>
            <person name="Wiebenga A."/>
            <person name="Lubbers R.J."/>
            <person name="Gomes A.C."/>
            <person name="Makela M.R."/>
            <person name="Stajich J."/>
            <person name="Grigoriev I.V."/>
            <person name="Mortensen U.H."/>
            <person name="De Vries R.P."/>
            <person name="Baker S.E."/>
            <person name="Andersen M.R."/>
        </authorList>
    </citation>
    <scope>NUCLEOTIDE SEQUENCE [LARGE SCALE GENOMIC DNA]</scope>
    <source>
        <strain evidence="6 7">CBS 588.65</strain>
    </source>
</reference>
<comment type="cofactor">
    <cofactor evidence="1">
        <name>Zn(2+)</name>
        <dbReference type="ChEBI" id="CHEBI:29105"/>
    </cofactor>
</comment>
<organism evidence="6 7">
    <name type="scientific">Aspergillus granulosus</name>
    <dbReference type="NCBI Taxonomy" id="176169"/>
    <lineage>
        <taxon>Eukaryota</taxon>
        <taxon>Fungi</taxon>
        <taxon>Dikarya</taxon>
        <taxon>Ascomycota</taxon>
        <taxon>Pezizomycotina</taxon>
        <taxon>Eurotiomycetes</taxon>
        <taxon>Eurotiomycetidae</taxon>
        <taxon>Eurotiales</taxon>
        <taxon>Aspergillaceae</taxon>
        <taxon>Aspergillus</taxon>
        <taxon>Aspergillus subgen. Nidulantes</taxon>
    </lineage>
</organism>